<dbReference type="PANTHER" id="PTHR37984:SF5">
    <property type="entry name" value="PROTEIN NYNRIN-LIKE"/>
    <property type="match status" value="1"/>
</dbReference>
<dbReference type="PROSITE" id="PS50994">
    <property type="entry name" value="INTEGRASE"/>
    <property type="match status" value="1"/>
</dbReference>
<dbReference type="Pfam" id="PF17919">
    <property type="entry name" value="RT_RNaseH_2"/>
    <property type="match status" value="1"/>
</dbReference>
<protein>
    <submittedName>
        <fullName evidence="3">Transposon Ty3-G Gag-Pol polyprotein</fullName>
    </submittedName>
</protein>
<sequence length="219" mass="25108">MSQAPILVLSDFFKEFTVEMDAFGLGIGVVLLEQGRPIAYMSKALRDKKLGMSVYDKDMLVVATARDCPLRRGSTILVVVDRLSKYAHFIALKHPFSAVCVAKLFIEKIFKLNGMPKSLVNHRDPVFMSRFWREYFQLQGVQLKPSTAYHPQINGQIEVVNKCLESNLHCMTGDQPKEWAYWLPLAEWWYNTSFHSSIRTTAYEVVYGQPPPTPIPYEL</sequence>
<dbReference type="AlphaFoldDB" id="A0AAW2WG06"/>
<dbReference type="GO" id="GO:0003676">
    <property type="term" value="F:nucleic acid binding"/>
    <property type="evidence" value="ECO:0007669"/>
    <property type="project" value="InterPro"/>
</dbReference>
<proteinExistence type="predicted"/>
<reference evidence="3" key="1">
    <citation type="submission" date="2020-06" db="EMBL/GenBank/DDBJ databases">
        <authorList>
            <person name="Li T."/>
            <person name="Hu X."/>
            <person name="Zhang T."/>
            <person name="Song X."/>
            <person name="Zhang H."/>
            <person name="Dai N."/>
            <person name="Sheng W."/>
            <person name="Hou X."/>
            <person name="Wei L."/>
        </authorList>
    </citation>
    <scope>NUCLEOTIDE SEQUENCE</scope>
    <source>
        <strain evidence="3">KEN1</strain>
        <tissue evidence="3">Leaf</tissue>
    </source>
</reference>
<accession>A0AAW2WG06</accession>
<evidence type="ECO:0000313" key="3">
    <source>
        <dbReference type="EMBL" id="KAL0440343.1"/>
    </source>
</evidence>
<dbReference type="Gene3D" id="3.30.420.10">
    <property type="entry name" value="Ribonuclease H-like superfamily/Ribonuclease H"/>
    <property type="match status" value="1"/>
</dbReference>
<dbReference type="SUPFAM" id="SSF53098">
    <property type="entry name" value="Ribonuclease H-like"/>
    <property type="match status" value="1"/>
</dbReference>
<dbReference type="InterPro" id="IPR036397">
    <property type="entry name" value="RNaseH_sf"/>
</dbReference>
<dbReference type="GO" id="GO:0003824">
    <property type="term" value="F:catalytic activity"/>
    <property type="evidence" value="ECO:0007669"/>
    <property type="project" value="UniProtKB-KW"/>
</dbReference>
<gene>
    <name evidence="3" type="ORF">Slati_2517300</name>
</gene>
<dbReference type="GO" id="GO:0015074">
    <property type="term" value="P:DNA integration"/>
    <property type="evidence" value="ECO:0007669"/>
    <property type="project" value="InterPro"/>
</dbReference>
<dbReference type="PANTHER" id="PTHR37984">
    <property type="entry name" value="PROTEIN CBG26694"/>
    <property type="match status" value="1"/>
</dbReference>
<dbReference type="EMBL" id="JACGWN010000008">
    <property type="protein sequence ID" value="KAL0440343.1"/>
    <property type="molecule type" value="Genomic_DNA"/>
</dbReference>
<dbReference type="InterPro" id="IPR001584">
    <property type="entry name" value="Integrase_cat-core"/>
</dbReference>
<keyword evidence="1" id="KW-0511">Multifunctional enzyme</keyword>
<dbReference type="InterPro" id="IPR041577">
    <property type="entry name" value="RT_RNaseH_2"/>
</dbReference>
<evidence type="ECO:0000256" key="1">
    <source>
        <dbReference type="ARBA" id="ARBA00023268"/>
    </source>
</evidence>
<feature type="domain" description="Integrase catalytic" evidence="2">
    <location>
        <begin position="33"/>
        <end position="210"/>
    </location>
</feature>
<name>A0AAW2WG06_9LAMI</name>
<dbReference type="InterPro" id="IPR050951">
    <property type="entry name" value="Retrovirus_Pol_polyprotein"/>
</dbReference>
<dbReference type="SUPFAM" id="SSF56672">
    <property type="entry name" value="DNA/RNA polymerases"/>
    <property type="match status" value="1"/>
</dbReference>
<comment type="caution">
    <text evidence="3">The sequence shown here is derived from an EMBL/GenBank/DDBJ whole genome shotgun (WGS) entry which is preliminary data.</text>
</comment>
<dbReference type="InterPro" id="IPR043502">
    <property type="entry name" value="DNA/RNA_pol_sf"/>
</dbReference>
<dbReference type="InterPro" id="IPR012337">
    <property type="entry name" value="RNaseH-like_sf"/>
</dbReference>
<organism evidence="3">
    <name type="scientific">Sesamum latifolium</name>
    <dbReference type="NCBI Taxonomy" id="2727402"/>
    <lineage>
        <taxon>Eukaryota</taxon>
        <taxon>Viridiplantae</taxon>
        <taxon>Streptophyta</taxon>
        <taxon>Embryophyta</taxon>
        <taxon>Tracheophyta</taxon>
        <taxon>Spermatophyta</taxon>
        <taxon>Magnoliopsida</taxon>
        <taxon>eudicotyledons</taxon>
        <taxon>Gunneridae</taxon>
        <taxon>Pentapetalae</taxon>
        <taxon>asterids</taxon>
        <taxon>lamiids</taxon>
        <taxon>Lamiales</taxon>
        <taxon>Pedaliaceae</taxon>
        <taxon>Sesamum</taxon>
    </lineage>
</organism>
<reference evidence="3" key="2">
    <citation type="journal article" date="2024" name="Plant">
        <title>Genomic evolution and insights into agronomic trait innovations of Sesamum species.</title>
        <authorList>
            <person name="Miao H."/>
            <person name="Wang L."/>
            <person name="Qu L."/>
            <person name="Liu H."/>
            <person name="Sun Y."/>
            <person name="Le M."/>
            <person name="Wang Q."/>
            <person name="Wei S."/>
            <person name="Zheng Y."/>
            <person name="Lin W."/>
            <person name="Duan Y."/>
            <person name="Cao H."/>
            <person name="Xiong S."/>
            <person name="Wang X."/>
            <person name="Wei L."/>
            <person name="Li C."/>
            <person name="Ma Q."/>
            <person name="Ju M."/>
            <person name="Zhao R."/>
            <person name="Li G."/>
            <person name="Mu C."/>
            <person name="Tian Q."/>
            <person name="Mei H."/>
            <person name="Zhang T."/>
            <person name="Gao T."/>
            <person name="Zhang H."/>
        </authorList>
    </citation>
    <scope>NUCLEOTIDE SEQUENCE</scope>
    <source>
        <strain evidence="3">KEN1</strain>
    </source>
</reference>
<evidence type="ECO:0000259" key="2">
    <source>
        <dbReference type="PROSITE" id="PS50994"/>
    </source>
</evidence>